<dbReference type="GO" id="GO:0003677">
    <property type="term" value="F:DNA binding"/>
    <property type="evidence" value="ECO:0007669"/>
    <property type="project" value="UniProtKB-KW"/>
</dbReference>
<dbReference type="GO" id="GO:0006355">
    <property type="term" value="P:regulation of DNA-templated transcription"/>
    <property type="evidence" value="ECO:0007669"/>
    <property type="project" value="InterPro"/>
</dbReference>
<dbReference type="Pfam" id="PF03589">
    <property type="entry name" value="Antiterm"/>
    <property type="match status" value="1"/>
</dbReference>
<name>A0A2U1TR57_9GAMM</name>
<evidence type="ECO:0000256" key="2">
    <source>
        <dbReference type="ARBA" id="ARBA00023125"/>
    </source>
</evidence>
<evidence type="ECO:0000313" key="5">
    <source>
        <dbReference type="Proteomes" id="UP000296159"/>
    </source>
</evidence>
<dbReference type="RefSeq" id="WP_136167878.1">
    <property type="nucleotide sequence ID" value="NZ_KZ819089.1"/>
</dbReference>
<accession>A0A2U1TR57</accession>
<dbReference type="EMBL" id="QDKH01000025">
    <property type="protein sequence ID" value="PWC11893.1"/>
    <property type="molecule type" value="Genomic_DNA"/>
</dbReference>
<dbReference type="Gene3D" id="1.10.274.110">
    <property type="match status" value="1"/>
</dbReference>
<dbReference type="Proteomes" id="UP000296159">
    <property type="component" value="Unassembled WGS sequence"/>
</dbReference>
<organism evidence="4 5">
    <name type="scientific">Brenneria corticis</name>
    <dbReference type="NCBI Taxonomy" id="2173106"/>
    <lineage>
        <taxon>Bacteria</taxon>
        <taxon>Pseudomonadati</taxon>
        <taxon>Pseudomonadota</taxon>
        <taxon>Gammaproteobacteria</taxon>
        <taxon>Enterobacterales</taxon>
        <taxon>Pectobacteriaceae</taxon>
        <taxon>Brenneria</taxon>
    </lineage>
</organism>
<evidence type="ECO:0000256" key="3">
    <source>
        <dbReference type="ARBA" id="ARBA00023163"/>
    </source>
</evidence>
<sequence length="232" mass="24940">MKIEYALSLCGPKSASSIFSCREAAPPSVYRAQDGGGPVCRARSGGTAPRGARNGYSEILLALGVVQSHEALGLSLIFAKYNKDAAEKRKAIEGIARIGMKRAPKLVGKAAGRQMANCMLLLAKMAVEEYGRTADDPQARCRCRGRGKVTDQAASRAAGTTIEKVCPRCGGSGMKPVKSATAYKVIKALVPELTQRTWSRNWKAFYDSLITQCYQESTAAEKLFSLITSPQQ</sequence>
<dbReference type="InterPro" id="IPR003222">
    <property type="entry name" value="Antitermntn"/>
</dbReference>
<keyword evidence="3" id="KW-0804">Transcription</keyword>
<evidence type="ECO:0000256" key="1">
    <source>
        <dbReference type="ARBA" id="ARBA00023015"/>
    </source>
</evidence>
<gene>
    <name evidence="4" type="ORF">DDT56_18485</name>
</gene>
<keyword evidence="2" id="KW-0238">DNA-binding</keyword>
<evidence type="ECO:0008006" key="6">
    <source>
        <dbReference type="Google" id="ProtNLM"/>
    </source>
</evidence>
<dbReference type="AlphaFoldDB" id="A0A2U1TR57"/>
<keyword evidence="5" id="KW-1185">Reference proteome</keyword>
<protein>
    <recommendedName>
        <fullName evidence="6">Antitermination protein</fullName>
    </recommendedName>
</protein>
<dbReference type="InterPro" id="IPR038500">
    <property type="entry name" value="Antitermination_sf"/>
</dbReference>
<reference evidence="4 5" key="1">
    <citation type="submission" date="2018-04" db="EMBL/GenBank/DDBJ databases">
        <title>Brenneria corticis sp.nov.</title>
        <authorList>
            <person name="Li Y."/>
        </authorList>
    </citation>
    <scope>NUCLEOTIDE SEQUENCE [LARGE SCALE GENOMIC DNA]</scope>
    <source>
        <strain evidence="4 5">CFCC 11842</strain>
    </source>
</reference>
<keyword evidence="1" id="KW-0805">Transcription regulation</keyword>
<comment type="caution">
    <text evidence="4">The sequence shown here is derived from an EMBL/GenBank/DDBJ whole genome shotgun (WGS) entry which is preliminary data.</text>
</comment>
<proteinExistence type="predicted"/>
<evidence type="ECO:0000313" key="4">
    <source>
        <dbReference type="EMBL" id="PWC11893.1"/>
    </source>
</evidence>